<dbReference type="EMBL" id="CM016553">
    <property type="protein sequence ID" value="TKW34157.1"/>
    <property type="molecule type" value="Genomic_DNA"/>
</dbReference>
<feature type="compositionally biased region" description="Polar residues" evidence="1">
    <location>
        <begin position="102"/>
        <end position="113"/>
    </location>
</feature>
<dbReference type="Gramene" id="TKW34157">
    <property type="protein sequence ID" value="TKW34157"/>
    <property type="gene ID" value="SEVIR_2G285900v2"/>
</dbReference>
<keyword evidence="3" id="KW-1185">Reference proteome</keyword>
<name>A0A4U6W942_SETVI</name>
<evidence type="ECO:0000313" key="3">
    <source>
        <dbReference type="Proteomes" id="UP000298652"/>
    </source>
</evidence>
<evidence type="ECO:0000313" key="2">
    <source>
        <dbReference type="EMBL" id="TKW34157.1"/>
    </source>
</evidence>
<evidence type="ECO:0000256" key="1">
    <source>
        <dbReference type="SAM" id="MobiDB-lite"/>
    </source>
</evidence>
<feature type="compositionally biased region" description="Low complexity" evidence="1">
    <location>
        <begin position="8"/>
        <end position="22"/>
    </location>
</feature>
<reference evidence="2" key="1">
    <citation type="submission" date="2019-03" db="EMBL/GenBank/DDBJ databases">
        <title>WGS assembly of Setaria viridis.</title>
        <authorList>
            <person name="Huang P."/>
            <person name="Jenkins J."/>
            <person name="Grimwood J."/>
            <person name="Barry K."/>
            <person name="Healey A."/>
            <person name="Mamidi S."/>
            <person name="Sreedasyam A."/>
            <person name="Shu S."/>
            <person name="Feldman M."/>
            <person name="Wu J."/>
            <person name="Yu Y."/>
            <person name="Chen C."/>
            <person name="Johnson J."/>
            <person name="Rokhsar D."/>
            <person name="Baxter I."/>
            <person name="Schmutz J."/>
            <person name="Brutnell T."/>
            <person name="Kellogg E."/>
        </authorList>
    </citation>
    <scope>NUCLEOTIDE SEQUENCE [LARGE SCALE GENOMIC DNA]</scope>
</reference>
<organism evidence="2 3">
    <name type="scientific">Setaria viridis</name>
    <name type="common">Green bristlegrass</name>
    <name type="synonym">Setaria italica subsp. viridis</name>
    <dbReference type="NCBI Taxonomy" id="4556"/>
    <lineage>
        <taxon>Eukaryota</taxon>
        <taxon>Viridiplantae</taxon>
        <taxon>Streptophyta</taxon>
        <taxon>Embryophyta</taxon>
        <taxon>Tracheophyta</taxon>
        <taxon>Spermatophyta</taxon>
        <taxon>Magnoliopsida</taxon>
        <taxon>Liliopsida</taxon>
        <taxon>Poales</taxon>
        <taxon>Poaceae</taxon>
        <taxon>PACMAD clade</taxon>
        <taxon>Panicoideae</taxon>
        <taxon>Panicodae</taxon>
        <taxon>Paniceae</taxon>
        <taxon>Cenchrinae</taxon>
        <taxon>Setaria</taxon>
    </lineage>
</organism>
<accession>A0A4U6W942</accession>
<feature type="region of interest" description="Disordered" evidence="1">
    <location>
        <begin position="1"/>
        <end position="113"/>
    </location>
</feature>
<protein>
    <submittedName>
        <fullName evidence="2">Uncharacterized protein</fullName>
    </submittedName>
</protein>
<proteinExistence type="predicted"/>
<sequence>MLSRAVPSLSRCSLSLSLSSSSVKPRTESTEQSASRPPGKSTAPTPPFPNRRRPQLARIPRSIPHHFLPRAMAPIAGGLSSRTRHCGQPPSSTSPPNPTFPALSSPTNHKNRT</sequence>
<gene>
    <name evidence="2" type="ORF">SEVIR_2G285900v2</name>
</gene>
<dbReference type="AlphaFoldDB" id="A0A4U6W942"/>
<dbReference type="Proteomes" id="UP000298652">
    <property type="component" value="Chromosome 2"/>
</dbReference>